<organism evidence="8 9">
    <name type="scientific">Chelatococcus asaccharovorans</name>
    <dbReference type="NCBI Taxonomy" id="28210"/>
    <lineage>
        <taxon>Bacteria</taxon>
        <taxon>Pseudomonadati</taxon>
        <taxon>Pseudomonadota</taxon>
        <taxon>Alphaproteobacteria</taxon>
        <taxon>Hyphomicrobiales</taxon>
        <taxon>Chelatococcaceae</taxon>
        <taxon>Chelatococcus</taxon>
    </lineage>
</organism>
<dbReference type="Pfam" id="PF00171">
    <property type="entry name" value="Aldedh"/>
    <property type="match status" value="1"/>
</dbReference>
<dbReference type="AlphaFoldDB" id="A0A2V3UIR2"/>
<protein>
    <submittedName>
        <fullName evidence="8">Phosphonoacetaldehyde dehydrogenase</fullName>
    </submittedName>
</protein>
<accession>A0A2V3UIR2</accession>
<sequence>MQSMPSGKCPAIVSDAMRIGGREVKTDETLDVVNPFTGAVVGKVPSARPEHVREAFARARAFRSRLTRYERQKILFRTAEILSSRRDWLARLITSESGLCLKDTLYEVSRACDVYNFSGQLAVRDDGAIFSCDISPNGVPRKIYTTRTPLLGVISAITPFNHPLNMVSHKIAPAIATNNRVVLKPTELTPLTALALADILYEAGLPPQMLSVVTGNPGTMGDSMMTDPDADLVTFTGSVRVGKHIARTAGYKRLILELGGNDPLIVMEDADLDRAAELAVTGATKNSGQRCTAVKRILAVESVADEFAEKVAQRAANLTCGDPMDPSTDVGTVINENAAALFERRVADAVAKGAVVLHGAMRQGAVFPPTVVDHVPYDCELVHEETFGPVIPIIHCPDDISEVIRISNSTAYGLSSGVCTNRLDYITRFIDELDVGNVNIGEVPGFRSELSPFGGIKDSGLGYKEGVSEAMAAYTNKKTYSLALT</sequence>
<dbReference type="PANTHER" id="PTHR42991:SF1">
    <property type="entry name" value="ALDEHYDE DEHYDROGENASE"/>
    <property type="match status" value="1"/>
</dbReference>
<evidence type="ECO:0000259" key="7">
    <source>
        <dbReference type="Pfam" id="PF00171"/>
    </source>
</evidence>
<dbReference type="InterPro" id="IPR016162">
    <property type="entry name" value="Ald_DH_N"/>
</dbReference>
<reference evidence="8 9" key="1">
    <citation type="submission" date="2018-05" db="EMBL/GenBank/DDBJ databases">
        <title>Genomic Encyclopedia of Type Strains, Phase IV (KMG-IV): sequencing the most valuable type-strain genomes for metagenomic binning, comparative biology and taxonomic classification.</title>
        <authorList>
            <person name="Goeker M."/>
        </authorList>
    </citation>
    <scope>NUCLEOTIDE SEQUENCE [LARGE SCALE GENOMIC DNA]</scope>
    <source>
        <strain evidence="8 9">DSM 6462</strain>
    </source>
</reference>
<comment type="caution">
    <text evidence="8">The sequence shown here is derived from an EMBL/GenBank/DDBJ whole genome shotgun (WGS) entry which is preliminary data.</text>
</comment>
<feature type="active site" description="Proton donor/acceptor" evidence="3">
    <location>
        <position position="257"/>
    </location>
</feature>
<dbReference type="EMBL" id="QJJK01000001">
    <property type="protein sequence ID" value="PXW65056.1"/>
    <property type="molecule type" value="Genomic_DNA"/>
</dbReference>
<evidence type="ECO:0000256" key="5">
    <source>
        <dbReference type="PROSITE-ProRule" id="PRU10007"/>
    </source>
</evidence>
<gene>
    <name evidence="8" type="ORF">C7450_101819</name>
</gene>
<name>A0A2V3UIR2_9HYPH</name>
<feature type="binding site" evidence="4">
    <location>
        <position position="238"/>
    </location>
    <ligand>
        <name>NAD(+)</name>
        <dbReference type="ChEBI" id="CHEBI:57540"/>
    </ligand>
</feature>
<dbReference type="Gene3D" id="3.40.309.10">
    <property type="entry name" value="Aldehyde Dehydrogenase, Chain A, domain 2"/>
    <property type="match status" value="1"/>
</dbReference>
<dbReference type="InterPro" id="IPR015590">
    <property type="entry name" value="Aldehyde_DH_dom"/>
</dbReference>
<feature type="binding site" evidence="4">
    <location>
        <position position="385"/>
    </location>
    <ligand>
        <name>NAD(+)</name>
        <dbReference type="ChEBI" id="CHEBI:57540"/>
    </ligand>
</feature>
<dbReference type="CDD" id="cd07146">
    <property type="entry name" value="ALDH_PhpJ"/>
    <property type="match status" value="1"/>
</dbReference>
<feature type="active site" description="Nucleophile" evidence="3">
    <location>
        <position position="291"/>
    </location>
</feature>
<evidence type="ECO:0000313" key="9">
    <source>
        <dbReference type="Proteomes" id="UP000248021"/>
    </source>
</evidence>
<proteinExistence type="inferred from homology"/>
<evidence type="ECO:0000256" key="1">
    <source>
        <dbReference type="ARBA" id="ARBA00009986"/>
    </source>
</evidence>
<dbReference type="GO" id="GO:0008911">
    <property type="term" value="F:lactaldehyde dehydrogenase (NAD+) activity"/>
    <property type="evidence" value="ECO:0007669"/>
    <property type="project" value="TreeGrafter"/>
</dbReference>
<evidence type="ECO:0000313" key="8">
    <source>
        <dbReference type="EMBL" id="PXW65056.1"/>
    </source>
</evidence>
<keyword evidence="2 6" id="KW-0560">Oxidoreductase</keyword>
<feature type="active site" evidence="5">
    <location>
        <position position="257"/>
    </location>
</feature>
<dbReference type="InterPro" id="IPR016163">
    <property type="entry name" value="Ald_DH_C"/>
</dbReference>
<evidence type="ECO:0000256" key="3">
    <source>
        <dbReference type="PIRSR" id="PIRSR617656-1"/>
    </source>
</evidence>
<evidence type="ECO:0000256" key="6">
    <source>
        <dbReference type="RuleBase" id="RU003345"/>
    </source>
</evidence>
<feature type="binding site" evidence="4">
    <location>
        <begin position="158"/>
        <end position="160"/>
    </location>
    <ligand>
        <name>NAD(+)</name>
        <dbReference type="ChEBI" id="CHEBI:57540"/>
    </ligand>
</feature>
<dbReference type="PROSITE" id="PS00687">
    <property type="entry name" value="ALDEHYDE_DEHYDR_GLU"/>
    <property type="match status" value="1"/>
</dbReference>
<dbReference type="InterPro" id="IPR017656">
    <property type="entry name" value="Put_phosphonoacetaldehyde_DH"/>
</dbReference>
<dbReference type="InterPro" id="IPR029510">
    <property type="entry name" value="Ald_DH_CS_GLU"/>
</dbReference>
<dbReference type="SUPFAM" id="SSF53720">
    <property type="entry name" value="ALDH-like"/>
    <property type="match status" value="1"/>
</dbReference>
<dbReference type="InterPro" id="IPR016161">
    <property type="entry name" value="Ald_DH/histidinol_DH"/>
</dbReference>
<feature type="domain" description="Aldehyde dehydrogenase" evidence="7">
    <location>
        <begin position="27"/>
        <end position="479"/>
    </location>
</feature>
<dbReference type="NCBIfam" id="TIGR03250">
    <property type="entry name" value="PhnAcAld_DH"/>
    <property type="match status" value="1"/>
</dbReference>
<dbReference type="Gene3D" id="3.40.605.10">
    <property type="entry name" value="Aldehyde Dehydrogenase, Chain A, domain 1"/>
    <property type="match status" value="1"/>
</dbReference>
<dbReference type="PANTHER" id="PTHR42991">
    <property type="entry name" value="ALDEHYDE DEHYDROGENASE"/>
    <property type="match status" value="1"/>
</dbReference>
<evidence type="ECO:0000256" key="4">
    <source>
        <dbReference type="PIRSR" id="PIRSR617656-3"/>
    </source>
</evidence>
<comment type="similarity">
    <text evidence="1 6">Belongs to the aldehyde dehydrogenase family.</text>
</comment>
<feature type="binding site" evidence="4">
    <location>
        <begin position="184"/>
        <end position="187"/>
    </location>
    <ligand>
        <name>NAD(+)</name>
        <dbReference type="ChEBI" id="CHEBI:57540"/>
    </ligand>
</feature>
<keyword evidence="9" id="KW-1185">Reference proteome</keyword>
<evidence type="ECO:0000256" key="2">
    <source>
        <dbReference type="ARBA" id="ARBA00023002"/>
    </source>
</evidence>
<dbReference type="InterPro" id="IPR051020">
    <property type="entry name" value="ALDH-related_metabolic_enz"/>
</dbReference>
<dbReference type="Proteomes" id="UP000248021">
    <property type="component" value="Unassembled WGS sequence"/>
</dbReference>
<keyword evidence="4" id="KW-0520">NAD</keyword>